<evidence type="ECO:0000313" key="5">
    <source>
        <dbReference type="EMBL" id="PZQ82927.1"/>
    </source>
</evidence>
<dbReference type="InterPro" id="IPR003833">
    <property type="entry name" value="CT_C_D"/>
</dbReference>
<dbReference type="SUPFAM" id="SSF160467">
    <property type="entry name" value="PH0987 N-terminal domain-like"/>
    <property type="match status" value="1"/>
</dbReference>
<dbReference type="SMART" id="SM00796">
    <property type="entry name" value="AHS1"/>
    <property type="match status" value="1"/>
</dbReference>
<dbReference type="Gene3D" id="3.30.1360.40">
    <property type="match status" value="1"/>
</dbReference>
<dbReference type="Gene3D" id="2.40.100.10">
    <property type="entry name" value="Cyclophilin-like"/>
    <property type="match status" value="1"/>
</dbReference>
<keyword evidence="1" id="KW-0547">Nucleotide-binding</keyword>
<dbReference type="PANTHER" id="PTHR34698">
    <property type="entry name" value="5-OXOPROLINASE SUBUNIT B"/>
    <property type="match status" value="1"/>
</dbReference>
<evidence type="ECO:0000256" key="2">
    <source>
        <dbReference type="ARBA" id="ARBA00022801"/>
    </source>
</evidence>
<keyword evidence="2 5" id="KW-0378">Hydrolase</keyword>
<organism evidence="5 6">
    <name type="scientific">Ancylobacter novellus</name>
    <name type="common">Thiobacillus novellus</name>
    <dbReference type="NCBI Taxonomy" id="921"/>
    <lineage>
        <taxon>Bacteria</taxon>
        <taxon>Pseudomonadati</taxon>
        <taxon>Pseudomonadota</taxon>
        <taxon>Alphaproteobacteria</taxon>
        <taxon>Hyphomicrobiales</taxon>
        <taxon>Xanthobacteraceae</taxon>
        <taxon>Ancylobacter</taxon>
    </lineage>
</organism>
<evidence type="ECO:0000256" key="3">
    <source>
        <dbReference type="ARBA" id="ARBA00022840"/>
    </source>
</evidence>
<dbReference type="NCBIfam" id="TIGR00370">
    <property type="entry name" value="5-oxoprolinase subunit PxpB"/>
    <property type="match status" value="1"/>
</dbReference>
<dbReference type="EMBL" id="QFQD01000026">
    <property type="protein sequence ID" value="PZQ82927.1"/>
    <property type="molecule type" value="Genomic_DNA"/>
</dbReference>
<dbReference type="GO" id="GO:0005524">
    <property type="term" value="F:ATP binding"/>
    <property type="evidence" value="ECO:0007669"/>
    <property type="project" value="UniProtKB-KW"/>
</dbReference>
<evidence type="ECO:0000256" key="1">
    <source>
        <dbReference type="ARBA" id="ARBA00022741"/>
    </source>
</evidence>
<feature type="domain" description="Carboxyltransferase" evidence="4">
    <location>
        <begin position="24"/>
        <end position="224"/>
    </location>
</feature>
<evidence type="ECO:0000259" key="4">
    <source>
        <dbReference type="SMART" id="SM00796"/>
    </source>
</evidence>
<dbReference type="AlphaFoldDB" id="A0A2W5SJ85"/>
<dbReference type="GO" id="GO:0016787">
    <property type="term" value="F:hydrolase activity"/>
    <property type="evidence" value="ECO:0007669"/>
    <property type="project" value="UniProtKB-KW"/>
</dbReference>
<accession>A0A2W5SJ85</accession>
<sequence>MCRVIEGLKVTERDDRDRRIGTLARFLDVGDTAFAIEFGARIAPEVNALVHRTAALISDAALEGVTETVPTFRSLLVHYDPRRTSAAELQAGLAQLELGEAVLEAPRRVWRIPVLYGGEAGPDLSDVAAATGLSEDEVVALHAGTLFRVYVQGFLPGFAYLGDLPVELELPRLTIPRVRVPAGSVAIAQRMAGIYPVESPGGWRLIGHTPLRFFDPAQTPPTLFSPGDGVRFVPVEAAEHAAIRQAVDEGRYEPVCEAAV</sequence>
<dbReference type="InterPro" id="IPR010016">
    <property type="entry name" value="PxpB"/>
</dbReference>
<protein>
    <submittedName>
        <fullName evidence="5">Allophanate hydrolase subunit 1</fullName>
    </submittedName>
</protein>
<reference evidence="5 6" key="1">
    <citation type="submission" date="2017-08" db="EMBL/GenBank/DDBJ databases">
        <title>Infants hospitalized years apart are colonized by the same room-sourced microbial strains.</title>
        <authorList>
            <person name="Brooks B."/>
            <person name="Olm M.R."/>
            <person name="Firek B.A."/>
            <person name="Baker R."/>
            <person name="Thomas B.C."/>
            <person name="Morowitz M.J."/>
            <person name="Banfield J.F."/>
        </authorList>
    </citation>
    <scope>NUCLEOTIDE SEQUENCE [LARGE SCALE GENOMIC DNA]</scope>
    <source>
        <strain evidence="5">S2_005_001_R2_27</strain>
    </source>
</reference>
<gene>
    <name evidence="5" type="ORF">DI549_09770</name>
</gene>
<dbReference type="PANTHER" id="PTHR34698:SF2">
    <property type="entry name" value="5-OXOPROLINASE SUBUNIT B"/>
    <property type="match status" value="1"/>
</dbReference>
<dbReference type="SUPFAM" id="SSF50891">
    <property type="entry name" value="Cyclophilin-like"/>
    <property type="match status" value="1"/>
</dbReference>
<evidence type="ECO:0000313" key="6">
    <source>
        <dbReference type="Proteomes" id="UP000248887"/>
    </source>
</evidence>
<keyword evidence="3" id="KW-0067">ATP-binding</keyword>
<proteinExistence type="predicted"/>
<dbReference type="InterPro" id="IPR029000">
    <property type="entry name" value="Cyclophilin-like_dom_sf"/>
</dbReference>
<dbReference type="Proteomes" id="UP000248887">
    <property type="component" value="Unassembled WGS sequence"/>
</dbReference>
<dbReference type="Pfam" id="PF02682">
    <property type="entry name" value="CT_C_D"/>
    <property type="match status" value="1"/>
</dbReference>
<comment type="caution">
    <text evidence="5">The sequence shown here is derived from an EMBL/GenBank/DDBJ whole genome shotgun (WGS) entry which is preliminary data.</text>
</comment>
<name>A0A2W5SJ85_ANCNO</name>